<dbReference type="Gramene" id="KCW51501">
    <property type="protein sequence ID" value="KCW51501"/>
    <property type="gene ID" value="EUGRSUZ_J01017"/>
</dbReference>
<dbReference type="AlphaFoldDB" id="A0A059ACZ6"/>
<feature type="compositionally biased region" description="Polar residues" evidence="1">
    <location>
        <begin position="59"/>
        <end position="69"/>
    </location>
</feature>
<evidence type="ECO:0000313" key="2">
    <source>
        <dbReference type="EMBL" id="KCW51501.1"/>
    </source>
</evidence>
<organism evidence="2">
    <name type="scientific">Eucalyptus grandis</name>
    <name type="common">Flooded gum</name>
    <dbReference type="NCBI Taxonomy" id="71139"/>
    <lineage>
        <taxon>Eukaryota</taxon>
        <taxon>Viridiplantae</taxon>
        <taxon>Streptophyta</taxon>
        <taxon>Embryophyta</taxon>
        <taxon>Tracheophyta</taxon>
        <taxon>Spermatophyta</taxon>
        <taxon>Magnoliopsida</taxon>
        <taxon>eudicotyledons</taxon>
        <taxon>Gunneridae</taxon>
        <taxon>Pentapetalae</taxon>
        <taxon>rosids</taxon>
        <taxon>malvids</taxon>
        <taxon>Myrtales</taxon>
        <taxon>Myrtaceae</taxon>
        <taxon>Myrtoideae</taxon>
        <taxon>Eucalypteae</taxon>
        <taxon>Eucalyptus</taxon>
    </lineage>
</organism>
<feature type="region of interest" description="Disordered" evidence="1">
    <location>
        <begin position="1"/>
        <end position="69"/>
    </location>
</feature>
<protein>
    <submittedName>
        <fullName evidence="2">Uncharacterized protein</fullName>
    </submittedName>
</protein>
<gene>
    <name evidence="2" type="ORF">EUGRSUZ_J01017</name>
</gene>
<dbReference type="EMBL" id="KK198762">
    <property type="protein sequence ID" value="KCW51501.1"/>
    <property type="molecule type" value="Genomic_DNA"/>
</dbReference>
<evidence type="ECO:0000256" key="1">
    <source>
        <dbReference type="SAM" id="MobiDB-lite"/>
    </source>
</evidence>
<sequence length="69" mass="7577">MNEETRARNEEKTAASAHGQMSEVNSRGIRRRREWDSISSSAHRSGRALDGRRRAVGASGTNQRPGAAQ</sequence>
<dbReference type="InParanoid" id="A0A059ACZ6"/>
<reference evidence="2" key="1">
    <citation type="submission" date="2013-07" db="EMBL/GenBank/DDBJ databases">
        <title>The genome of Eucalyptus grandis.</title>
        <authorList>
            <person name="Schmutz J."/>
            <person name="Hayes R."/>
            <person name="Myburg A."/>
            <person name="Tuskan G."/>
            <person name="Grattapaglia D."/>
            <person name="Rokhsar D.S."/>
        </authorList>
    </citation>
    <scope>NUCLEOTIDE SEQUENCE</scope>
    <source>
        <tissue evidence="2">Leaf extractions</tissue>
    </source>
</reference>
<proteinExistence type="predicted"/>
<accession>A0A059ACZ6</accession>
<feature type="compositionally biased region" description="Basic and acidic residues" evidence="1">
    <location>
        <begin position="1"/>
        <end position="13"/>
    </location>
</feature>
<name>A0A059ACZ6_EUCGR</name>